<gene>
    <name evidence="1" type="ORF">Amon02_000933300</name>
</gene>
<reference evidence="1" key="1">
    <citation type="submission" date="2023-04" db="EMBL/GenBank/DDBJ databases">
        <title>Ambrosiozyma monospora NBRC 10751.</title>
        <authorList>
            <person name="Ichikawa N."/>
            <person name="Sato H."/>
            <person name="Tonouchi N."/>
        </authorList>
    </citation>
    <scope>NUCLEOTIDE SEQUENCE</scope>
    <source>
        <strain evidence="1">NBRC 10751</strain>
    </source>
</reference>
<name>A0ACB5TRN8_AMBMO</name>
<proteinExistence type="predicted"/>
<dbReference type="Proteomes" id="UP001165064">
    <property type="component" value="Unassembled WGS sequence"/>
</dbReference>
<evidence type="ECO:0000313" key="2">
    <source>
        <dbReference type="Proteomes" id="UP001165064"/>
    </source>
</evidence>
<organism evidence="1 2">
    <name type="scientific">Ambrosiozyma monospora</name>
    <name type="common">Yeast</name>
    <name type="synonym">Endomycopsis monosporus</name>
    <dbReference type="NCBI Taxonomy" id="43982"/>
    <lineage>
        <taxon>Eukaryota</taxon>
        <taxon>Fungi</taxon>
        <taxon>Dikarya</taxon>
        <taxon>Ascomycota</taxon>
        <taxon>Saccharomycotina</taxon>
        <taxon>Pichiomycetes</taxon>
        <taxon>Pichiales</taxon>
        <taxon>Pichiaceae</taxon>
        <taxon>Ambrosiozyma</taxon>
    </lineage>
</organism>
<comment type="caution">
    <text evidence="1">The sequence shown here is derived from an EMBL/GenBank/DDBJ whole genome shotgun (WGS) entry which is preliminary data.</text>
</comment>
<protein>
    <submittedName>
        <fullName evidence="1">Unnamed protein product</fullName>
    </submittedName>
</protein>
<evidence type="ECO:0000313" key="1">
    <source>
        <dbReference type="EMBL" id="GME93479.1"/>
    </source>
</evidence>
<sequence length="488" mass="55167">MNDHLNALDSNPDFAKASVNTVIFCPTRDLCTQNQVALENLWNTASGKDKERQHKRMKRKGRYDGPVLSRDVVTIMGQTSIRKSLAPFKSRHKPFIIVATPGRFRDMLNNEAGFRDSFRYLKNIVIDEADELLNQNFKDELIEIISTLKSLRERLPEEEGLEENPSPKTMMFSATIDNNVKELAHTAFGGKDMPFIDITHDKVQVNENITQSLIQTDSLFHNYSASLKYIIDRILDARENKHPFKAMVFISNTNGVDLYASLLNALARKEHFKNVWKLHGKITQGERNWAQEAFRTTKKGVLVASNVAARGLDFPGVTHVIQIGVNSEIAGHTHRVGRTGRAGKKGDSVLFISHVENGYVKALKKDGNEFHSVEDHDVNEEFDASLKRITANLDIDNIVTASISSMDNVPSSVCDIPKMTLLRENSKLYQDLADDYDTLPFLSKKQAVRMRCDTEGAREFFSIPGTPTTVEKRNSGSRYGQLQPWWIQ</sequence>
<keyword evidence="2" id="KW-1185">Reference proteome</keyword>
<dbReference type="EMBL" id="BSXS01008734">
    <property type="protein sequence ID" value="GME93479.1"/>
    <property type="molecule type" value="Genomic_DNA"/>
</dbReference>
<accession>A0ACB5TRN8</accession>